<gene>
    <name evidence="1" type="ORF">BpHYR1_040963</name>
</gene>
<organism evidence="1 2">
    <name type="scientific">Brachionus plicatilis</name>
    <name type="common">Marine rotifer</name>
    <name type="synonym">Brachionus muelleri</name>
    <dbReference type="NCBI Taxonomy" id="10195"/>
    <lineage>
        <taxon>Eukaryota</taxon>
        <taxon>Metazoa</taxon>
        <taxon>Spiralia</taxon>
        <taxon>Gnathifera</taxon>
        <taxon>Rotifera</taxon>
        <taxon>Eurotatoria</taxon>
        <taxon>Monogononta</taxon>
        <taxon>Pseudotrocha</taxon>
        <taxon>Ploima</taxon>
        <taxon>Brachionidae</taxon>
        <taxon>Brachionus</taxon>
    </lineage>
</organism>
<evidence type="ECO:0000313" key="1">
    <source>
        <dbReference type="EMBL" id="RNA03544.1"/>
    </source>
</evidence>
<feature type="non-terminal residue" evidence="1">
    <location>
        <position position="280"/>
    </location>
</feature>
<evidence type="ECO:0000313" key="2">
    <source>
        <dbReference type="Proteomes" id="UP000276133"/>
    </source>
</evidence>
<dbReference type="OrthoDB" id="10510998at2759"/>
<reference evidence="1 2" key="1">
    <citation type="journal article" date="2018" name="Sci. Rep.">
        <title>Genomic signatures of local adaptation to the degree of environmental predictability in rotifers.</title>
        <authorList>
            <person name="Franch-Gras L."/>
            <person name="Hahn C."/>
            <person name="Garcia-Roger E.M."/>
            <person name="Carmona M.J."/>
            <person name="Serra M."/>
            <person name="Gomez A."/>
        </authorList>
    </citation>
    <scope>NUCLEOTIDE SEQUENCE [LARGE SCALE GENOMIC DNA]</scope>
    <source>
        <strain evidence="1">HYR1</strain>
    </source>
</reference>
<sequence length="280" mass="32385">MLTSDNIQHALLFKRRMEISRFEAKLNGIKKQEKKALMSKDHHKNEFIQQNNAKRKEWWKADKSFREMIQRTTDSRLSSRPISTLSFSKEKIEDSESKEDIKNFLINKSIEICHRTNSNEDTKLIRSRVPGQKVTFVRISSAGSNANLVKSLVEPFPIILQEQKSNPSLPIISKSSGNNSVVNSKKKSKTILLTKEKSLDGYDHTFKRFLNNSPFIVENKNVIRKIERQQSFVQHQVKINKMGAAKRDIRFDNLLNSLNAIKLIKLVQSELSIALFFSLR</sequence>
<dbReference type="Proteomes" id="UP000276133">
    <property type="component" value="Unassembled WGS sequence"/>
</dbReference>
<comment type="caution">
    <text evidence="1">The sequence shown here is derived from an EMBL/GenBank/DDBJ whole genome shotgun (WGS) entry which is preliminary data.</text>
</comment>
<keyword evidence="2" id="KW-1185">Reference proteome</keyword>
<accession>A0A3M7PX67</accession>
<name>A0A3M7PX67_BRAPC</name>
<dbReference type="AlphaFoldDB" id="A0A3M7PX67"/>
<protein>
    <submittedName>
        <fullName evidence="1">Uncharacterized protein</fullName>
    </submittedName>
</protein>
<dbReference type="EMBL" id="REGN01008454">
    <property type="protein sequence ID" value="RNA03544.1"/>
    <property type="molecule type" value="Genomic_DNA"/>
</dbReference>
<proteinExistence type="predicted"/>